<evidence type="ECO:0000256" key="1">
    <source>
        <dbReference type="SAM" id="MobiDB-lite"/>
    </source>
</evidence>
<comment type="caution">
    <text evidence="2">The sequence shown here is derived from an EMBL/GenBank/DDBJ whole genome shotgun (WGS) entry which is preliminary data.</text>
</comment>
<dbReference type="AlphaFoldDB" id="G5JET8"/>
<gene>
    <name evidence="2" type="ORF">CWATWH0003_B275</name>
</gene>
<accession>G5JET8</accession>
<feature type="region of interest" description="Disordered" evidence="1">
    <location>
        <begin position="1"/>
        <end position="67"/>
    </location>
</feature>
<evidence type="ECO:0000313" key="3">
    <source>
        <dbReference type="Proteomes" id="UP000003477"/>
    </source>
</evidence>
<protein>
    <submittedName>
        <fullName evidence="2">Uncharacterized protein</fullName>
    </submittedName>
</protein>
<dbReference type="EMBL" id="AESD01001089">
    <property type="protein sequence ID" value="EHJ09296.1"/>
    <property type="molecule type" value="Genomic_DNA"/>
</dbReference>
<reference evidence="2 3" key="1">
    <citation type="journal article" date="2011" name="Front. Microbiol.">
        <title>Two Strains of Crocosphaera watsonii with Highly Conserved Genomes are Distinguished by Strain-Specific Features.</title>
        <authorList>
            <person name="Bench S.R."/>
            <person name="Ilikchyan I.N."/>
            <person name="Tripp H.J."/>
            <person name="Zehr J.P."/>
        </authorList>
    </citation>
    <scope>NUCLEOTIDE SEQUENCE [LARGE SCALE GENOMIC DNA]</scope>
    <source>
        <strain evidence="2 3">WH 0003</strain>
    </source>
</reference>
<feature type="compositionally biased region" description="Polar residues" evidence="1">
    <location>
        <begin position="1"/>
        <end position="18"/>
    </location>
</feature>
<dbReference type="PATRIC" id="fig|423471.3.peg.5541"/>
<sequence length="142" mass="16295">MGKLSQFSGIKQPLTSVEDNFEEVDEMSIEDAHEDNVEKNGTSQKMVTEEEKPVTPKKPVSKTRKSTKDKLVNINIKIKKSQKDWLADKASQVRENNDEPVPPNERVYPQHLIGVAIDLLKSQDIDWTEIKNEQELRKLLNL</sequence>
<name>G5JET8_CROWT</name>
<dbReference type="Proteomes" id="UP000003477">
    <property type="component" value="Unassembled WGS sequence"/>
</dbReference>
<feature type="compositionally biased region" description="Acidic residues" evidence="1">
    <location>
        <begin position="19"/>
        <end position="29"/>
    </location>
</feature>
<proteinExistence type="predicted"/>
<evidence type="ECO:0000313" key="2">
    <source>
        <dbReference type="EMBL" id="EHJ09296.1"/>
    </source>
</evidence>
<organism evidence="2 3">
    <name type="scientific">Crocosphaera watsonii WH 0003</name>
    <dbReference type="NCBI Taxonomy" id="423471"/>
    <lineage>
        <taxon>Bacteria</taxon>
        <taxon>Bacillati</taxon>
        <taxon>Cyanobacteriota</taxon>
        <taxon>Cyanophyceae</taxon>
        <taxon>Oscillatoriophycideae</taxon>
        <taxon>Chroococcales</taxon>
        <taxon>Aphanothecaceae</taxon>
        <taxon>Crocosphaera</taxon>
    </lineage>
</organism>